<organism evidence="1">
    <name type="scientific">marine metagenome</name>
    <dbReference type="NCBI Taxonomy" id="408172"/>
    <lineage>
        <taxon>unclassified sequences</taxon>
        <taxon>metagenomes</taxon>
        <taxon>ecological metagenomes</taxon>
    </lineage>
</organism>
<proteinExistence type="predicted"/>
<reference evidence="1" key="1">
    <citation type="submission" date="2018-05" db="EMBL/GenBank/DDBJ databases">
        <authorList>
            <person name="Lanie J.A."/>
            <person name="Ng W.-L."/>
            <person name="Kazmierczak K.M."/>
            <person name="Andrzejewski T.M."/>
            <person name="Davidsen T.M."/>
            <person name="Wayne K.J."/>
            <person name="Tettelin H."/>
            <person name="Glass J.I."/>
            <person name="Rusch D."/>
            <person name="Podicherti R."/>
            <person name="Tsui H.-C.T."/>
            <person name="Winkler M.E."/>
        </authorList>
    </citation>
    <scope>NUCLEOTIDE SEQUENCE</scope>
</reference>
<accession>A0A382L1Q6</accession>
<dbReference type="AlphaFoldDB" id="A0A382L1Q6"/>
<evidence type="ECO:0000313" key="1">
    <source>
        <dbReference type="EMBL" id="SVC30640.1"/>
    </source>
</evidence>
<sequence>MRGLLLYLLLPLFCTAKVRLPAIFSDNLVLQQLGGNPIWGWADPKEKVTVKTS</sequence>
<gene>
    <name evidence="1" type="ORF">METZ01_LOCUS283494</name>
</gene>
<name>A0A382L1Q6_9ZZZZ</name>
<dbReference type="EMBL" id="UINC01084211">
    <property type="protein sequence ID" value="SVC30640.1"/>
    <property type="molecule type" value="Genomic_DNA"/>
</dbReference>
<feature type="non-terminal residue" evidence="1">
    <location>
        <position position="53"/>
    </location>
</feature>
<protein>
    <submittedName>
        <fullName evidence="1">Uncharacterized protein</fullName>
    </submittedName>
</protein>